<dbReference type="InterPro" id="IPR002942">
    <property type="entry name" value="S4_RNA-bd"/>
</dbReference>
<dbReference type="PANTHER" id="PTHR47683:SF2">
    <property type="entry name" value="RNA-BINDING S4 DOMAIN-CONTAINING PROTEIN"/>
    <property type="match status" value="1"/>
</dbReference>
<evidence type="ECO:0000259" key="6">
    <source>
        <dbReference type="SMART" id="SM00363"/>
    </source>
</evidence>
<dbReference type="EnsemblBacteria" id="ABF42863">
    <property type="protein sequence ID" value="ABF42863"/>
    <property type="gene ID" value="Acid345_3863"/>
</dbReference>
<dbReference type="InterPro" id="IPR036986">
    <property type="entry name" value="S4_RNA-bd_sf"/>
</dbReference>
<evidence type="ECO:0000313" key="7">
    <source>
        <dbReference type="EMBL" id="ABF42863.1"/>
    </source>
</evidence>
<dbReference type="AlphaFoldDB" id="Q1IJT7"/>
<dbReference type="eggNOG" id="COG1187">
    <property type="taxonomic scope" value="Bacteria"/>
</dbReference>
<dbReference type="CDD" id="cd00165">
    <property type="entry name" value="S4"/>
    <property type="match status" value="1"/>
</dbReference>
<dbReference type="EC" id="5.4.99.-" evidence="4"/>
<dbReference type="RefSeq" id="WP_011524662.1">
    <property type="nucleotide sequence ID" value="NC_008009.1"/>
</dbReference>
<feature type="compositionally biased region" description="Basic and acidic residues" evidence="5">
    <location>
        <begin position="538"/>
        <end position="637"/>
    </location>
</feature>
<accession>Q1IJT7</accession>
<dbReference type="STRING" id="204669.Acid345_3863"/>
<dbReference type="InterPro" id="IPR020094">
    <property type="entry name" value="TruA/RsuA/RluB/E/F_N"/>
</dbReference>
<dbReference type="PROSITE" id="PS50889">
    <property type="entry name" value="S4"/>
    <property type="match status" value="1"/>
</dbReference>
<evidence type="ECO:0000313" key="8">
    <source>
        <dbReference type="Proteomes" id="UP000002432"/>
    </source>
</evidence>
<dbReference type="InterPro" id="IPR000748">
    <property type="entry name" value="PsdUridine_synth_RsuA/RluB/E/F"/>
</dbReference>
<dbReference type="KEGG" id="aba:Acid345_3863"/>
<dbReference type="InterPro" id="IPR050343">
    <property type="entry name" value="RsuA_PseudoU_synthase"/>
</dbReference>
<dbReference type="GO" id="GO:0003723">
    <property type="term" value="F:RNA binding"/>
    <property type="evidence" value="ECO:0007669"/>
    <property type="project" value="UniProtKB-KW"/>
</dbReference>
<dbReference type="SMART" id="SM00363">
    <property type="entry name" value="S4"/>
    <property type="match status" value="1"/>
</dbReference>
<dbReference type="GO" id="GO:0120159">
    <property type="term" value="F:rRNA pseudouridine synthase activity"/>
    <property type="evidence" value="ECO:0007669"/>
    <property type="project" value="UniProtKB-ARBA"/>
</dbReference>
<dbReference type="Gene3D" id="3.30.70.580">
    <property type="entry name" value="Pseudouridine synthase I, catalytic domain, N-terminal subdomain"/>
    <property type="match status" value="1"/>
</dbReference>
<dbReference type="Pfam" id="PF00849">
    <property type="entry name" value="PseudoU_synth_2"/>
    <property type="match status" value="1"/>
</dbReference>
<dbReference type="HOGENOM" id="CLU_030018_0_0_0"/>
<proteinExistence type="inferred from homology"/>
<keyword evidence="8" id="KW-1185">Reference proteome</keyword>
<evidence type="ECO:0000256" key="1">
    <source>
        <dbReference type="ARBA" id="ARBA00008348"/>
    </source>
</evidence>
<dbReference type="InterPro" id="IPR006145">
    <property type="entry name" value="PsdUridine_synth_RsuA/RluA"/>
</dbReference>
<dbReference type="Gene3D" id="3.30.70.1560">
    <property type="entry name" value="Alpha-L RNA-binding motif"/>
    <property type="match status" value="1"/>
</dbReference>
<feature type="compositionally biased region" description="Basic and acidic residues" evidence="5">
    <location>
        <begin position="259"/>
        <end position="530"/>
    </location>
</feature>
<dbReference type="Proteomes" id="UP000002432">
    <property type="component" value="Chromosome"/>
</dbReference>
<dbReference type="OrthoDB" id="9807213at2"/>
<dbReference type="InterPro" id="IPR018496">
    <property type="entry name" value="PsdUridine_synth_RsuA/RluB_CS"/>
</dbReference>
<dbReference type="NCBIfam" id="TIGR00093">
    <property type="entry name" value="pseudouridine synthase"/>
    <property type="match status" value="1"/>
</dbReference>
<dbReference type="SUPFAM" id="SSF55120">
    <property type="entry name" value="Pseudouridine synthase"/>
    <property type="match status" value="1"/>
</dbReference>
<feature type="compositionally biased region" description="Basic and acidic residues" evidence="5">
    <location>
        <begin position="162"/>
        <end position="180"/>
    </location>
</feature>
<organism evidence="7 8">
    <name type="scientific">Koribacter versatilis (strain Ellin345)</name>
    <dbReference type="NCBI Taxonomy" id="204669"/>
    <lineage>
        <taxon>Bacteria</taxon>
        <taxon>Pseudomonadati</taxon>
        <taxon>Acidobacteriota</taxon>
        <taxon>Terriglobia</taxon>
        <taxon>Terriglobales</taxon>
        <taxon>Candidatus Korobacteraceae</taxon>
        <taxon>Candidatus Korobacter</taxon>
    </lineage>
</organism>
<reference evidence="7 8" key="1">
    <citation type="journal article" date="2009" name="Appl. Environ. Microbiol.">
        <title>Three genomes from the phylum Acidobacteria provide insight into the lifestyles of these microorganisms in soils.</title>
        <authorList>
            <person name="Ward N.L."/>
            <person name="Challacombe J.F."/>
            <person name="Janssen P.H."/>
            <person name="Henrissat B."/>
            <person name="Coutinho P.M."/>
            <person name="Wu M."/>
            <person name="Xie G."/>
            <person name="Haft D.H."/>
            <person name="Sait M."/>
            <person name="Badger J."/>
            <person name="Barabote R.D."/>
            <person name="Bradley B."/>
            <person name="Brettin T.S."/>
            <person name="Brinkac L.M."/>
            <person name="Bruce D."/>
            <person name="Creasy T."/>
            <person name="Daugherty S.C."/>
            <person name="Davidsen T.M."/>
            <person name="DeBoy R.T."/>
            <person name="Detter J.C."/>
            <person name="Dodson R.J."/>
            <person name="Durkin A.S."/>
            <person name="Ganapathy A."/>
            <person name="Gwinn-Giglio M."/>
            <person name="Han C.S."/>
            <person name="Khouri H."/>
            <person name="Kiss H."/>
            <person name="Kothari S.P."/>
            <person name="Madupu R."/>
            <person name="Nelson K.E."/>
            <person name="Nelson W.C."/>
            <person name="Paulsen I."/>
            <person name="Penn K."/>
            <person name="Ren Q."/>
            <person name="Rosovitz M.J."/>
            <person name="Selengut J.D."/>
            <person name="Shrivastava S."/>
            <person name="Sullivan S.A."/>
            <person name="Tapia R."/>
            <person name="Thompson L.S."/>
            <person name="Watkins K.L."/>
            <person name="Yang Q."/>
            <person name="Yu C."/>
            <person name="Zafar N."/>
            <person name="Zhou L."/>
            <person name="Kuske C.R."/>
        </authorList>
    </citation>
    <scope>NUCLEOTIDE SEQUENCE [LARGE SCALE GENOMIC DNA]</scope>
    <source>
        <strain evidence="7 8">Ellin345</strain>
    </source>
</reference>
<feature type="region of interest" description="Disordered" evidence="5">
    <location>
        <begin position="259"/>
        <end position="680"/>
    </location>
</feature>
<feature type="domain" description="RNA-binding S4" evidence="6">
    <location>
        <begin position="4"/>
        <end position="64"/>
    </location>
</feature>
<evidence type="ECO:0000256" key="2">
    <source>
        <dbReference type="ARBA" id="ARBA00023235"/>
    </source>
</evidence>
<dbReference type="SUPFAM" id="SSF55174">
    <property type="entry name" value="Alpha-L RNA-binding motif"/>
    <property type="match status" value="1"/>
</dbReference>
<evidence type="ECO:0000256" key="5">
    <source>
        <dbReference type="SAM" id="MobiDB-lite"/>
    </source>
</evidence>
<feature type="compositionally biased region" description="Basic residues" evidence="5">
    <location>
        <begin position="671"/>
        <end position="680"/>
    </location>
</feature>
<evidence type="ECO:0000256" key="4">
    <source>
        <dbReference type="RuleBase" id="RU003887"/>
    </source>
</evidence>
<dbReference type="GO" id="GO:0000455">
    <property type="term" value="P:enzyme-directed rRNA pseudouridine synthesis"/>
    <property type="evidence" value="ECO:0007669"/>
    <property type="project" value="UniProtKB-ARBA"/>
</dbReference>
<feature type="region of interest" description="Disordered" evidence="5">
    <location>
        <begin position="158"/>
        <end position="181"/>
    </location>
</feature>
<evidence type="ECO:0000256" key="3">
    <source>
        <dbReference type="PROSITE-ProRule" id="PRU00182"/>
    </source>
</evidence>
<dbReference type="InterPro" id="IPR020103">
    <property type="entry name" value="PsdUridine_synth_cat_dom_sf"/>
</dbReference>
<dbReference type="Gene3D" id="3.10.290.10">
    <property type="entry name" value="RNA-binding S4 domain"/>
    <property type="match status" value="1"/>
</dbReference>
<gene>
    <name evidence="7" type="ordered locus">Acid345_3863</name>
</gene>
<dbReference type="PANTHER" id="PTHR47683">
    <property type="entry name" value="PSEUDOURIDINE SYNTHASE FAMILY PROTEIN-RELATED"/>
    <property type="match status" value="1"/>
</dbReference>
<dbReference type="EMBL" id="CP000360">
    <property type="protein sequence ID" value="ABF42863.1"/>
    <property type="molecule type" value="Genomic_DNA"/>
</dbReference>
<sequence length="680" mass="76839">MSSERLQKIIAAAGMASRRKAEELVTAGRVTVNGEVKNELGSKADPETDDIRVDGKPLKAEQLVYVLLHKPKGYVTTVSDPEGRETVMDLVKGIPARLYPVGRLDYLSEGLLLLTNDGEMAAKLTHASTHVPKKYLVKVSGEPTEEQIQELRNGVQLPPEQGHIHADPREGGRFGGEKRRSTAVKTAPCKIELTREGDNPWYEVTLNEGRNRQIRRMFDFIGHHVEKIKRVEYGPLKLDVENGEFRLLNPAEVARLKKAAEGKHEAPRARDEKPRFAKARGERPAFGRGRSDDRAPFQKGSYKDRSELESEKGERTRTARFDADGKRMEEAPRERRERPKFDRGARPAFRGKRDDARGERPAFRGKRDDARGERPAFRGKRDDARSERPAFRARRDDQAGDRPRFPRREEGERPAFRGKRDDARGERPAFRGKRDDARGERPAFRGKRDDARGERPAFRGKRDDARGERPAFRGKRDDARGERPAFRGKRDDARGERPKFARSGERGDRPFRARPAGDGESRGKSFDRPARAGARPNFGDRPKFGPRKEGGDRPFRGKPGEKKEFRGKREGGSAARGDRKPGGFGRDRREGGERPFRGGDRPARGDRFGKKPGGPRKDFRPRRDAGVPEREEPRSQEFVDNVAKRFSGGLESGVRGRGKAPRRGPGGAPKKPFRKPKDRR</sequence>
<dbReference type="PROSITE" id="PS01149">
    <property type="entry name" value="PSI_RSU"/>
    <property type="match status" value="1"/>
</dbReference>
<keyword evidence="2 4" id="KW-0413">Isomerase</keyword>
<dbReference type="CDD" id="cd02870">
    <property type="entry name" value="PseudoU_synth_RsuA_like"/>
    <property type="match status" value="1"/>
</dbReference>
<name>Q1IJT7_KORVE</name>
<dbReference type="InterPro" id="IPR042092">
    <property type="entry name" value="PsdUridine_s_RsuA/RluB/E/F_cat"/>
</dbReference>
<dbReference type="Pfam" id="PF01479">
    <property type="entry name" value="S4"/>
    <property type="match status" value="1"/>
</dbReference>
<keyword evidence="3" id="KW-0694">RNA-binding</keyword>
<protein>
    <recommendedName>
        <fullName evidence="4">Pseudouridine synthase</fullName>
        <ecNumber evidence="4">5.4.99.-</ecNumber>
    </recommendedName>
</protein>
<dbReference type="FunFam" id="3.10.290.10:FF:000003">
    <property type="entry name" value="Pseudouridine synthase"/>
    <property type="match status" value="1"/>
</dbReference>
<comment type="similarity">
    <text evidence="1 4">Belongs to the pseudouridine synthase RsuA family.</text>
</comment>